<dbReference type="KEGG" id="crq:GCK72_020274"/>
<gene>
    <name evidence="2" type="ORF">GCK72_020274</name>
</gene>
<protein>
    <submittedName>
        <fullName evidence="2">Uncharacterized protein</fullName>
    </submittedName>
</protein>
<comment type="caution">
    <text evidence="2">The sequence shown here is derived from an EMBL/GenBank/DDBJ whole genome shotgun (WGS) entry which is preliminary data.</text>
</comment>
<dbReference type="Proteomes" id="UP000483820">
    <property type="component" value="Chromosome V"/>
</dbReference>
<name>A0A6A5GEP7_CAERE</name>
<sequence>MPDPKDTTKSIKLLRFWKEGLGVVKKINILSFILFPLVYTGYALLVKFEFDFRMAQSDSMINKTHTEFISDTMEAATEEVNREYYLAEFIMLQVCFLFNSLAIYLNDIFLLITLEHSVLEKMGDQLF</sequence>
<dbReference type="EMBL" id="WUAV01000005">
    <property type="protein sequence ID" value="KAF1753717.1"/>
    <property type="molecule type" value="Genomic_DNA"/>
</dbReference>
<feature type="transmembrane region" description="Helical" evidence="1">
    <location>
        <begin position="27"/>
        <end position="45"/>
    </location>
</feature>
<evidence type="ECO:0000256" key="1">
    <source>
        <dbReference type="SAM" id="Phobius"/>
    </source>
</evidence>
<keyword evidence="1" id="KW-0812">Transmembrane</keyword>
<dbReference type="CTD" id="78776902"/>
<keyword evidence="1" id="KW-0472">Membrane</keyword>
<feature type="transmembrane region" description="Helical" evidence="1">
    <location>
        <begin position="90"/>
        <end position="112"/>
    </location>
</feature>
<evidence type="ECO:0000313" key="2">
    <source>
        <dbReference type="EMBL" id="KAF1753717.1"/>
    </source>
</evidence>
<evidence type="ECO:0000313" key="3">
    <source>
        <dbReference type="Proteomes" id="UP000483820"/>
    </source>
</evidence>
<keyword evidence="1" id="KW-1133">Transmembrane helix</keyword>
<proteinExistence type="predicted"/>
<accession>A0A6A5GEP7</accession>
<dbReference type="AlphaFoldDB" id="A0A6A5GEP7"/>
<dbReference type="RefSeq" id="XP_053582400.1">
    <property type="nucleotide sequence ID" value="XM_053733487.1"/>
</dbReference>
<reference evidence="2 3" key="1">
    <citation type="submission" date="2019-12" db="EMBL/GenBank/DDBJ databases">
        <title>Chromosome-level assembly of the Caenorhabditis remanei genome.</title>
        <authorList>
            <person name="Teterina A.A."/>
            <person name="Willis J.H."/>
            <person name="Phillips P.C."/>
        </authorList>
    </citation>
    <scope>NUCLEOTIDE SEQUENCE [LARGE SCALE GENOMIC DNA]</scope>
    <source>
        <strain evidence="2 3">PX506</strain>
        <tissue evidence="2">Whole organism</tissue>
    </source>
</reference>
<organism evidence="2 3">
    <name type="scientific">Caenorhabditis remanei</name>
    <name type="common">Caenorhabditis vulgaris</name>
    <dbReference type="NCBI Taxonomy" id="31234"/>
    <lineage>
        <taxon>Eukaryota</taxon>
        <taxon>Metazoa</taxon>
        <taxon>Ecdysozoa</taxon>
        <taxon>Nematoda</taxon>
        <taxon>Chromadorea</taxon>
        <taxon>Rhabditida</taxon>
        <taxon>Rhabditina</taxon>
        <taxon>Rhabditomorpha</taxon>
        <taxon>Rhabditoidea</taxon>
        <taxon>Rhabditidae</taxon>
        <taxon>Peloderinae</taxon>
        <taxon>Caenorhabditis</taxon>
    </lineage>
</organism>
<dbReference type="GeneID" id="78776902"/>